<reference evidence="1 2" key="1">
    <citation type="submission" date="2020-07" db="EMBL/GenBank/DDBJ databases">
        <title>Comparative genomics of pyrophilous fungi reveals a link between fire events and developmental genes.</title>
        <authorList>
            <consortium name="DOE Joint Genome Institute"/>
            <person name="Steindorff A.S."/>
            <person name="Carver A."/>
            <person name="Calhoun S."/>
            <person name="Stillman K."/>
            <person name="Liu H."/>
            <person name="Lipzen A."/>
            <person name="Pangilinan J."/>
            <person name="Labutti K."/>
            <person name="Bruns T.D."/>
            <person name="Grigoriev I.V."/>
        </authorList>
    </citation>
    <scope>NUCLEOTIDE SEQUENCE [LARGE SCALE GENOMIC DNA]</scope>
    <source>
        <strain evidence="1 2">CBS 144469</strain>
    </source>
</reference>
<name>A0A8H6HN52_9AGAR</name>
<evidence type="ECO:0000313" key="1">
    <source>
        <dbReference type="EMBL" id="KAF6750099.1"/>
    </source>
</evidence>
<accession>A0A8H6HN52</accession>
<proteinExistence type="predicted"/>
<dbReference type="AlphaFoldDB" id="A0A8H6HN52"/>
<dbReference type="EMBL" id="JACGCI010000059">
    <property type="protein sequence ID" value="KAF6750099.1"/>
    <property type="molecule type" value="Genomic_DNA"/>
</dbReference>
<evidence type="ECO:0000313" key="2">
    <source>
        <dbReference type="Proteomes" id="UP000521943"/>
    </source>
</evidence>
<keyword evidence="2" id="KW-1185">Reference proteome</keyword>
<comment type="caution">
    <text evidence="1">The sequence shown here is derived from an EMBL/GenBank/DDBJ whole genome shotgun (WGS) entry which is preliminary data.</text>
</comment>
<organism evidence="1 2">
    <name type="scientific">Ephemerocybe angulata</name>
    <dbReference type="NCBI Taxonomy" id="980116"/>
    <lineage>
        <taxon>Eukaryota</taxon>
        <taxon>Fungi</taxon>
        <taxon>Dikarya</taxon>
        <taxon>Basidiomycota</taxon>
        <taxon>Agaricomycotina</taxon>
        <taxon>Agaricomycetes</taxon>
        <taxon>Agaricomycetidae</taxon>
        <taxon>Agaricales</taxon>
        <taxon>Agaricineae</taxon>
        <taxon>Psathyrellaceae</taxon>
        <taxon>Ephemerocybe</taxon>
    </lineage>
</organism>
<protein>
    <submittedName>
        <fullName evidence="1">Uncharacterized protein</fullName>
    </submittedName>
</protein>
<dbReference type="Proteomes" id="UP000521943">
    <property type="component" value="Unassembled WGS sequence"/>
</dbReference>
<sequence length="175" mass="19432">MSKCPSYLFPYNKDVMLTRIVDDMFWFTAGIDAIAQYFDGKAKADIWPLRGWTEGASETKVNGGEVSTPCIRALSILKLRGCMVHGAWCTSMIFLKFIGLSSLSTYTRPRGSYRTLTLAGVYPASIWTLYVPGYVGHPTYALDPKFGWPNLDWLIPNSASRIWAPTVSMAANLSA</sequence>
<gene>
    <name evidence="1" type="ORF">DFP72DRAFT_852068</name>
</gene>